<gene>
    <name evidence="5" type="ordered locus">Ping_2909</name>
</gene>
<accession>A1SYP8</accession>
<dbReference type="PANTHER" id="PTHR30146">
    <property type="entry name" value="LACI-RELATED TRANSCRIPTIONAL REPRESSOR"/>
    <property type="match status" value="1"/>
</dbReference>
<evidence type="ECO:0000256" key="2">
    <source>
        <dbReference type="ARBA" id="ARBA00023125"/>
    </source>
</evidence>
<keyword evidence="1" id="KW-0805">Transcription regulation</keyword>
<evidence type="ECO:0000259" key="4">
    <source>
        <dbReference type="PROSITE" id="PS50932"/>
    </source>
</evidence>
<dbReference type="InterPro" id="IPR000843">
    <property type="entry name" value="HTH_LacI"/>
</dbReference>
<dbReference type="Proteomes" id="UP000000639">
    <property type="component" value="Chromosome"/>
</dbReference>
<dbReference type="SMART" id="SM00354">
    <property type="entry name" value="HTH_LACI"/>
    <property type="match status" value="1"/>
</dbReference>
<dbReference type="InterPro" id="IPR010982">
    <property type="entry name" value="Lambda_DNA-bd_dom_sf"/>
</dbReference>
<keyword evidence="2" id="KW-0238">DNA-binding</keyword>
<dbReference type="GO" id="GO:0003700">
    <property type="term" value="F:DNA-binding transcription factor activity"/>
    <property type="evidence" value="ECO:0007669"/>
    <property type="project" value="TreeGrafter"/>
</dbReference>
<dbReference type="KEGG" id="pin:Ping_2909"/>
<dbReference type="PROSITE" id="PS50932">
    <property type="entry name" value="HTH_LACI_2"/>
    <property type="match status" value="1"/>
</dbReference>
<name>A1SYP8_PSYIN</name>
<evidence type="ECO:0000313" key="6">
    <source>
        <dbReference type="Proteomes" id="UP000000639"/>
    </source>
</evidence>
<dbReference type="GO" id="GO:0000976">
    <property type="term" value="F:transcription cis-regulatory region binding"/>
    <property type="evidence" value="ECO:0007669"/>
    <property type="project" value="TreeGrafter"/>
</dbReference>
<evidence type="ECO:0000256" key="3">
    <source>
        <dbReference type="ARBA" id="ARBA00023163"/>
    </source>
</evidence>
<proteinExistence type="predicted"/>
<feature type="domain" description="HTH lacI-type" evidence="4">
    <location>
        <begin position="26"/>
        <end position="80"/>
    </location>
</feature>
<keyword evidence="6" id="KW-1185">Reference proteome</keyword>
<dbReference type="HOGENOM" id="CLU_037628_6_1_6"/>
<dbReference type="PANTHER" id="PTHR30146:SF138">
    <property type="entry name" value="TRANSCRIPTIONAL REGULATORY PROTEIN"/>
    <property type="match status" value="1"/>
</dbReference>
<dbReference type="eggNOG" id="COG1609">
    <property type="taxonomic scope" value="Bacteria"/>
</dbReference>
<dbReference type="CDD" id="cd01392">
    <property type="entry name" value="HTH_LacI"/>
    <property type="match status" value="1"/>
</dbReference>
<dbReference type="SUPFAM" id="SSF47413">
    <property type="entry name" value="lambda repressor-like DNA-binding domains"/>
    <property type="match status" value="1"/>
</dbReference>
<keyword evidence="3" id="KW-0804">Transcription</keyword>
<evidence type="ECO:0000256" key="1">
    <source>
        <dbReference type="ARBA" id="ARBA00023015"/>
    </source>
</evidence>
<reference evidence="5 6" key="1">
    <citation type="submission" date="2007-01" db="EMBL/GenBank/DDBJ databases">
        <title>Complete sequence of Psychromonas ingrahamii 37.</title>
        <authorList>
            <consortium name="US DOE Joint Genome Institute"/>
            <person name="Copeland A."/>
            <person name="Lucas S."/>
            <person name="Lapidus A."/>
            <person name="Barry K."/>
            <person name="Detter J.C."/>
            <person name="Glavina del Rio T."/>
            <person name="Hammon N."/>
            <person name="Israni S."/>
            <person name="Dalin E."/>
            <person name="Tice H."/>
            <person name="Pitluck S."/>
            <person name="Thompson L.S."/>
            <person name="Brettin T."/>
            <person name="Bruce D."/>
            <person name="Han C."/>
            <person name="Tapia R."/>
            <person name="Schmutz J."/>
            <person name="Larimer F."/>
            <person name="Land M."/>
            <person name="Hauser L."/>
            <person name="Kyrpides N."/>
            <person name="Ivanova N."/>
            <person name="Staley J."/>
            <person name="Richardson P."/>
        </authorList>
    </citation>
    <scope>NUCLEOTIDE SEQUENCE [LARGE SCALE GENOMIC DNA]</scope>
    <source>
        <strain evidence="5 6">37</strain>
    </source>
</reference>
<dbReference type="Pfam" id="PF13377">
    <property type="entry name" value="Peripla_BP_3"/>
    <property type="match status" value="1"/>
</dbReference>
<dbReference type="SUPFAM" id="SSF53822">
    <property type="entry name" value="Periplasmic binding protein-like I"/>
    <property type="match status" value="1"/>
</dbReference>
<dbReference type="Gene3D" id="1.10.260.40">
    <property type="entry name" value="lambda repressor-like DNA-binding domains"/>
    <property type="match status" value="1"/>
</dbReference>
<organism evidence="5 6">
    <name type="scientific">Psychromonas ingrahamii (strain DSM 17664 / CCUG 51855 / 37)</name>
    <dbReference type="NCBI Taxonomy" id="357804"/>
    <lineage>
        <taxon>Bacteria</taxon>
        <taxon>Pseudomonadati</taxon>
        <taxon>Pseudomonadota</taxon>
        <taxon>Gammaproteobacteria</taxon>
        <taxon>Alteromonadales</taxon>
        <taxon>Psychromonadaceae</taxon>
        <taxon>Psychromonas</taxon>
    </lineage>
</organism>
<evidence type="ECO:0000313" key="5">
    <source>
        <dbReference type="EMBL" id="ABM04613.1"/>
    </source>
</evidence>
<dbReference type="CDD" id="cd06279">
    <property type="entry name" value="PBP1_LacI-like"/>
    <property type="match status" value="1"/>
</dbReference>
<protein>
    <submittedName>
        <fullName evidence="5">Transcriptional regulator</fullName>
    </submittedName>
</protein>
<dbReference type="EMBL" id="CP000510">
    <property type="protein sequence ID" value="ABM04613.1"/>
    <property type="molecule type" value="Genomic_DNA"/>
</dbReference>
<sequence length="365" mass="40022">MNNLLKRFRLGGNIRGIRVKIPQKHTLKNISQQLDVSPATISNAFNKPAQLSKLLRNKILKYCEEIGYLGPSMAARSLRTGKTGVYGIVLSDDLSESLMNPVANQFLSAVAEVFDKQHVNMLLLASDADRYLVNQSDSLADAFIVYGQPKSSKILKRLELQNKPIITVDFKYKNYPSININNHEAAYSIAKYAIDHTQASSVHPVILGLHLTQNSDSQSIGDLALFSPIESISRCRLEGYKEALNDADIAIENDAIWQIEPYDDRMIQTIIRGILTASEPINLLLCMSDKIAIAALHVASELNIAVPGKLQIVGFDGIASALEQGITTVGQPIKEKGNIAAEVCLGIRKSESVTLLTELIINKSA</sequence>
<dbReference type="STRING" id="357804.Ping_2909"/>
<dbReference type="InterPro" id="IPR046335">
    <property type="entry name" value="LacI/GalR-like_sensor"/>
</dbReference>
<dbReference type="OrthoDB" id="5171752at2"/>
<dbReference type="Gene3D" id="3.40.50.2300">
    <property type="match status" value="2"/>
</dbReference>
<dbReference type="AlphaFoldDB" id="A1SYP8"/>
<dbReference type="InterPro" id="IPR028082">
    <property type="entry name" value="Peripla_BP_I"/>
</dbReference>